<dbReference type="EMBL" id="ACLJ02000003">
    <property type="protein sequence ID" value="EFK53879.1"/>
    <property type="molecule type" value="Genomic_DNA"/>
</dbReference>
<reference evidence="2" key="1">
    <citation type="submission" date="2010-06" db="EMBL/GenBank/DDBJ databases">
        <authorList>
            <person name="Muzny D."/>
            <person name="Qin X."/>
            <person name="Buhay C."/>
            <person name="Dugan-Rocha S."/>
            <person name="Ding Y."/>
            <person name="Chen G."/>
            <person name="Hawes A."/>
            <person name="Holder M."/>
            <person name="Jhangiani S."/>
            <person name="Johnson A."/>
            <person name="Khan Z."/>
            <person name="Li Z."/>
            <person name="Liu W."/>
            <person name="Liu X."/>
            <person name="Perez L."/>
            <person name="Shen H."/>
            <person name="Wang Q."/>
            <person name="Watt J."/>
            <person name="Xi L."/>
            <person name="Xin Y."/>
            <person name="Zhou J."/>
            <person name="Deng J."/>
            <person name="Jiang H."/>
            <person name="Liu Y."/>
            <person name="Qu J."/>
            <person name="Song X.-Z."/>
            <person name="Zhang L."/>
            <person name="Villasana D."/>
            <person name="Johnson A."/>
            <person name="Liu J."/>
            <person name="Liyanage D."/>
            <person name="Lorensuhewa L."/>
            <person name="Robinson T."/>
            <person name="Song A."/>
            <person name="Song B.-B."/>
            <person name="Dinh H."/>
            <person name="Thornton R."/>
            <person name="Coyle M."/>
            <person name="Francisco L."/>
            <person name="Jackson L."/>
            <person name="Javaid M."/>
            <person name="Korchina V."/>
            <person name="Kovar C."/>
            <person name="Mata R."/>
            <person name="Mathew T."/>
            <person name="Ngo R."/>
            <person name="Nguyen L."/>
            <person name="Nguyen N."/>
            <person name="Okwuonu G."/>
            <person name="Ongeri F."/>
            <person name="Pham C."/>
            <person name="Simmons D."/>
            <person name="Wilczek-Boney K."/>
            <person name="Hale W."/>
            <person name="Jakkamsetti A."/>
            <person name="Pham P."/>
            <person name="Ruth R."/>
            <person name="San Lucas F."/>
            <person name="Warren J."/>
            <person name="Zhang J."/>
            <person name="Zhao Z."/>
            <person name="Zhou C."/>
            <person name="Zhu D."/>
            <person name="Lee S."/>
            <person name="Bess C."/>
            <person name="Blankenburg K."/>
            <person name="Forbes L."/>
            <person name="Fu Q."/>
            <person name="Gubbala S."/>
            <person name="Hirani K."/>
            <person name="Jayaseelan J.C."/>
            <person name="Lara F."/>
            <person name="Munidasa M."/>
            <person name="Palculict T."/>
            <person name="Patil S."/>
            <person name="Pu L.-L."/>
            <person name="Saada N."/>
            <person name="Tang L."/>
            <person name="Weissenberger G."/>
            <person name="Zhu Y."/>
            <person name="Hemphill L."/>
            <person name="Shang Y."/>
            <person name="Youmans B."/>
            <person name="Ayvaz T."/>
            <person name="Ross M."/>
            <person name="Santibanez J."/>
            <person name="Aqrawi P."/>
            <person name="Gross S."/>
            <person name="Joshi V."/>
            <person name="Fowler G."/>
            <person name="Nazareth L."/>
            <person name="Reid J."/>
            <person name="Worley K."/>
            <person name="Petrosino J."/>
            <person name="Highlander S."/>
            <person name="Gibbs R."/>
        </authorList>
    </citation>
    <scope>NUCLEOTIDE SEQUENCE [LARGE SCALE GENOMIC DNA]</scope>
    <source>
        <strain evidence="2">ATCC 33030</strain>
    </source>
</reference>
<dbReference type="RefSeq" id="WP_005290016.1">
    <property type="nucleotide sequence ID" value="NZ_CM000961.1"/>
</dbReference>
<gene>
    <name evidence="2" type="ORF">HMPREF0291_11536</name>
</gene>
<keyword evidence="2" id="KW-0378">Hydrolase</keyword>
<comment type="caution">
    <text evidence="2">The sequence shown here is derived from an EMBL/GenBank/DDBJ whole genome shotgun (WGS) entry which is preliminary data.</text>
</comment>
<name>D7WCJ8_9CORY</name>
<organism evidence="2 3">
    <name type="scientific">Corynebacterium genitalium ATCC 33030</name>
    <dbReference type="NCBI Taxonomy" id="585529"/>
    <lineage>
        <taxon>Bacteria</taxon>
        <taxon>Bacillati</taxon>
        <taxon>Actinomycetota</taxon>
        <taxon>Actinomycetes</taxon>
        <taxon>Mycobacteriales</taxon>
        <taxon>Corynebacteriaceae</taxon>
        <taxon>Corynebacterium</taxon>
    </lineage>
</organism>
<evidence type="ECO:0000313" key="2">
    <source>
        <dbReference type="EMBL" id="EFK53879.1"/>
    </source>
</evidence>
<keyword evidence="3" id="KW-1185">Reference proteome</keyword>
<dbReference type="HOGENOM" id="CLU_051470_0_0_11"/>
<dbReference type="OrthoDB" id="4412276at2"/>
<accession>D7WCJ8</accession>
<dbReference type="eggNOG" id="COG1403">
    <property type="taxonomic scope" value="Bacteria"/>
</dbReference>
<dbReference type="GO" id="GO:0008270">
    <property type="term" value="F:zinc ion binding"/>
    <property type="evidence" value="ECO:0007669"/>
    <property type="project" value="InterPro"/>
</dbReference>
<dbReference type="InterPro" id="IPR003615">
    <property type="entry name" value="HNH_nuc"/>
</dbReference>
<sequence length="378" mass="40450">MNFTSLIQAVAEAPLDALSGFDRSAALAAGLSPARVGEWQLVHSAYFGPTRSTQAARDQRDAASAAREAAISLDMLAVIERSISHLESDAQRGEFRGRLLKASTSVTTCQALRSLAKSIVPARKPSPNKSVRVSTSCNGLRTAVITACEHVMADLEAALRADIDADHPAGPQMAAAFEELMRSGAGVPHAAPRPLILVPAPELSRIIAGEGDEVVLGLTDGTTITGADFLASYFANGVHGLEVALFHPTEGPVNLYRSRRFASPKQRTLAKATQPICASPDCRMPAEHCEVHHVDPWKNGGPTNMDNLTVLCSYHNRMNDDDEHIYKRGRIAINNGRPTWVSPTGHPRANKRHPYGAMTTLFGDSPTPKARAGQAMAS</sequence>
<dbReference type="InterPro" id="IPR002711">
    <property type="entry name" value="HNH"/>
</dbReference>
<dbReference type="SMART" id="SM00507">
    <property type="entry name" value="HNHc"/>
    <property type="match status" value="1"/>
</dbReference>
<dbReference type="Gene3D" id="1.10.30.50">
    <property type="match status" value="1"/>
</dbReference>
<protein>
    <submittedName>
        <fullName evidence="2">HNH endonuclease domain protein</fullName>
    </submittedName>
</protein>
<dbReference type="GO" id="GO:0004519">
    <property type="term" value="F:endonuclease activity"/>
    <property type="evidence" value="ECO:0007669"/>
    <property type="project" value="UniProtKB-KW"/>
</dbReference>
<dbReference type="GO" id="GO:0003676">
    <property type="term" value="F:nucleic acid binding"/>
    <property type="evidence" value="ECO:0007669"/>
    <property type="project" value="InterPro"/>
</dbReference>
<dbReference type="Proteomes" id="UP000004208">
    <property type="component" value="Unassembled WGS sequence"/>
</dbReference>
<feature type="domain" description="HNH nuclease" evidence="1">
    <location>
        <begin position="265"/>
        <end position="317"/>
    </location>
</feature>
<evidence type="ECO:0000313" key="3">
    <source>
        <dbReference type="Proteomes" id="UP000004208"/>
    </source>
</evidence>
<dbReference type="CDD" id="cd00085">
    <property type="entry name" value="HNHc"/>
    <property type="match status" value="1"/>
</dbReference>
<proteinExistence type="predicted"/>
<dbReference type="AlphaFoldDB" id="D7WCJ8"/>
<keyword evidence="2" id="KW-0540">Nuclease</keyword>
<dbReference type="STRING" id="585529.HMPREF0291_11536"/>
<keyword evidence="2" id="KW-0255">Endonuclease</keyword>
<evidence type="ECO:0000259" key="1">
    <source>
        <dbReference type="SMART" id="SM00507"/>
    </source>
</evidence>
<dbReference type="Pfam" id="PF01844">
    <property type="entry name" value="HNH"/>
    <property type="match status" value="1"/>
</dbReference>